<keyword evidence="12" id="KW-0784">Thiamine biosynthesis</keyword>
<dbReference type="EC" id="2.7.1.49" evidence="5"/>
<evidence type="ECO:0000256" key="5">
    <source>
        <dbReference type="ARBA" id="ARBA00012135"/>
    </source>
</evidence>
<evidence type="ECO:0000256" key="11">
    <source>
        <dbReference type="ARBA" id="ARBA00022840"/>
    </source>
</evidence>
<evidence type="ECO:0000256" key="3">
    <source>
        <dbReference type="ARBA" id="ARBA00004769"/>
    </source>
</evidence>
<proteinExistence type="inferred from homology"/>
<comment type="catalytic activity">
    <reaction evidence="1">
        <text>4-amino-5-hydroxymethyl-2-methylpyrimidine + ATP = 4-amino-2-methyl-5-(phosphooxymethyl)pyrimidine + ADP + H(+)</text>
        <dbReference type="Rhea" id="RHEA:23096"/>
        <dbReference type="ChEBI" id="CHEBI:15378"/>
        <dbReference type="ChEBI" id="CHEBI:16892"/>
        <dbReference type="ChEBI" id="CHEBI:30616"/>
        <dbReference type="ChEBI" id="CHEBI:58354"/>
        <dbReference type="ChEBI" id="CHEBI:456216"/>
        <dbReference type="EC" id="2.7.1.49"/>
    </reaction>
</comment>
<evidence type="ECO:0000256" key="13">
    <source>
        <dbReference type="ARBA" id="ARBA00037917"/>
    </source>
</evidence>
<evidence type="ECO:0000256" key="7">
    <source>
        <dbReference type="ARBA" id="ARBA00019161"/>
    </source>
</evidence>
<reference evidence="17 18" key="1">
    <citation type="submission" date="2017-05" db="EMBL/GenBank/DDBJ databases">
        <title>Vagococcus spp. assemblies.</title>
        <authorList>
            <person name="Gulvik C.A."/>
        </authorList>
    </citation>
    <scope>NUCLEOTIDE SEQUENCE [LARGE SCALE GENOMIC DNA]</scope>
    <source>
        <strain evidence="17 18">NCFB 2777</strain>
    </source>
</reference>
<dbReference type="EMBL" id="NGJU01000001">
    <property type="protein sequence ID" value="RST98019.1"/>
    <property type="molecule type" value="Genomic_DNA"/>
</dbReference>
<dbReference type="GO" id="GO:0008972">
    <property type="term" value="F:phosphomethylpyrimidine kinase activity"/>
    <property type="evidence" value="ECO:0007669"/>
    <property type="project" value="UniProtKB-EC"/>
</dbReference>
<dbReference type="Gene3D" id="3.40.1190.20">
    <property type="match status" value="1"/>
</dbReference>
<dbReference type="InterPro" id="IPR013749">
    <property type="entry name" value="PM/HMP-P_kinase-1"/>
</dbReference>
<dbReference type="SUPFAM" id="SSF53613">
    <property type="entry name" value="Ribokinase-like"/>
    <property type="match status" value="1"/>
</dbReference>
<evidence type="ECO:0000256" key="6">
    <source>
        <dbReference type="ARBA" id="ARBA00012963"/>
    </source>
</evidence>
<dbReference type="GO" id="GO:0008902">
    <property type="term" value="F:hydroxymethylpyrimidine kinase activity"/>
    <property type="evidence" value="ECO:0007669"/>
    <property type="project" value="UniProtKB-EC"/>
</dbReference>
<keyword evidence="8" id="KW-0808">Transferase</keyword>
<evidence type="ECO:0000313" key="17">
    <source>
        <dbReference type="EMBL" id="RST98019.1"/>
    </source>
</evidence>
<organism evidence="17 18">
    <name type="scientific">Vagococcus salmoninarum</name>
    <dbReference type="NCBI Taxonomy" id="2739"/>
    <lineage>
        <taxon>Bacteria</taxon>
        <taxon>Bacillati</taxon>
        <taxon>Bacillota</taxon>
        <taxon>Bacilli</taxon>
        <taxon>Lactobacillales</taxon>
        <taxon>Enterococcaceae</taxon>
        <taxon>Vagococcus</taxon>
    </lineage>
</organism>
<dbReference type="OrthoDB" id="9810880at2"/>
<evidence type="ECO:0000256" key="14">
    <source>
        <dbReference type="ARBA" id="ARBA00042102"/>
    </source>
</evidence>
<feature type="domain" description="Pyridoxamine kinase/Phosphomethylpyrimidine kinase" evidence="16">
    <location>
        <begin position="15"/>
        <end position="261"/>
    </location>
</feature>
<sequence>MMLNYPQALTIAGSDSGGGAGIQADLKSFQERQVFGTSVLTAITAQNTLGVTDIHNVPLDMITAQLEALATDFALKAVKTGMLANGDVIQLIANFLKSHDFGPLVVDPVMVAKGGSTLLAQAAVDSLISHLIPIATVITPNLPEAELILGTVLKTPTEIEVAAHQLQALGAKNIVIKGGHRIETPEASDFVLLADGTSHWLSGPRIDTLRTHGTGCTFSAVITAELAKGQSVLAAIKTAKAFIQVAISHSITVGHGHGPVNHWAYGKVEAHD</sequence>
<evidence type="ECO:0000259" key="16">
    <source>
        <dbReference type="Pfam" id="PF08543"/>
    </source>
</evidence>
<keyword evidence="18" id="KW-1185">Reference proteome</keyword>
<dbReference type="InterPro" id="IPR029056">
    <property type="entry name" value="Ribokinase-like"/>
</dbReference>
<name>A0A429ZW43_9ENTE</name>
<keyword evidence="11" id="KW-0067">ATP-binding</keyword>
<comment type="catalytic activity">
    <reaction evidence="2">
        <text>4-amino-2-methyl-5-(phosphooxymethyl)pyrimidine + ATP = 4-amino-2-methyl-5-(diphosphooxymethyl)pyrimidine + ADP</text>
        <dbReference type="Rhea" id="RHEA:19893"/>
        <dbReference type="ChEBI" id="CHEBI:30616"/>
        <dbReference type="ChEBI" id="CHEBI:57841"/>
        <dbReference type="ChEBI" id="CHEBI:58354"/>
        <dbReference type="ChEBI" id="CHEBI:456216"/>
        <dbReference type="EC" id="2.7.4.7"/>
    </reaction>
</comment>
<protein>
    <recommendedName>
        <fullName evidence="7">Hydroxymethylpyrimidine/phosphomethylpyrimidine kinase</fullName>
        <ecNumber evidence="5">2.7.1.49</ecNumber>
        <ecNumber evidence="6">2.7.4.7</ecNumber>
    </recommendedName>
    <alternativeName>
        <fullName evidence="14">Hydroxymethylpyrimidine kinase</fullName>
    </alternativeName>
    <alternativeName>
        <fullName evidence="15">Hydroxymethylpyrimidine phosphate kinase</fullName>
    </alternativeName>
</protein>
<dbReference type="NCBIfam" id="TIGR00097">
    <property type="entry name" value="HMP-P_kinase"/>
    <property type="match status" value="1"/>
</dbReference>
<comment type="pathway">
    <text evidence="13">Cofactor biosynthesis; thiamine diphosphate biosynthesis; 4-amino-2-methyl-5-diphosphomethylpyrimidine from 5-amino-1-(5-phospho-D-ribosyl)imidazole: step 2/3.</text>
</comment>
<dbReference type="FunFam" id="3.40.1190.20:FF:000003">
    <property type="entry name" value="Phosphomethylpyrimidine kinase ThiD"/>
    <property type="match status" value="1"/>
</dbReference>
<evidence type="ECO:0000256" key="4">
    <source>
        <dbReference type="ARBA" id="ARBA00009879"/>
    </source>
</evidence>
<dbReference type="Proteomes" id="UP000287239">
    <property type="component" value="Unassembled WGS sequence"/>
</dbReference>
<evidence type="ECO:0000256" key="1">
    <source>
        <dbReference type="ARBA" id="ARBA00000151"/>
    </source>
</evidence>
<evidence type="ECO:0000256" key="8">
    <source>
        <dbReference type="ARBA" id="ARBA00022679"/>
    </source>
</evidence>
<comment type="pathway">
    <text evidence="3">Cofactor biosynthesis; thiamine diphosphate biosynthesis; 4-amino-2-methyl-5-diphosphomethylpyrimidine from 5-amino-1-(5-phospho-D-ribosyl)imidazole: step 3/3.</text>
</comment>
<evidence type="ECO:0000256" key="9">
    <source>
        <dbReference type="ARBA" id="ARBA00022741"/>
    </source>
</evidence>
<dbReference type="CDD" id="cd01169">
    <property type="entry name" value="HMPP_kinase"/>
    <property type="match status" value="1"/>
</dbReference>
<evidence type="ECO:0000256" key="15">
    <source>
        <dbReference type="ARBA" id="ARBA00043176"/>
    </source>
</evidence>
<comment type="caution">
    <text evidence="17">The sequence shown here is derived from an EMBL/GenBank/DDBJ whole genome shotgun (WGS) entry which is preliminary data.</text>
</comment>
<dbReference type="PANTHER" id="PTHR20858:SF17">
    <property type="entry name" value="HYDROXYMETHYLPYRIMIDINE_PHOSPHOMETHYLPYRIMIDINE KINASE THI20-RELATED"/>
    <property type="match status" value="1"/>
</dbReference>
<dbReference type="EC" id="2.7.4.7" evidence="6"/>
<keyword evidence="9" id="KW-0547">Nucleotide-binding</keyword>
<dbReference type="GO" id="GO:0005524">
    <property type="term" value="F:ATP binding"/>
    <property type="evidence" value="ECO:0007669"/>
    <property type="project" value="UniProtKB-KW"/>
</dbReference>
<comment type="similarity">
    <text evidence="4">Belongs to the ThiD family.</text>
</comment>
<dbReference type="GO" id="GO:0005829">
    <property type="term" value="C:cytosol"/>
    <property type="evidence" value="ECO:0007669"/>
    <property type="project" value="TreeGrafter"/>
</dbReference>
<evidence type="ECO:0000256" key="2">
    <source>
        <dbReference type="ARBA" id="ARBA00000565"/>
    </source>
</evidence>
<dbReference type="Pfam" id="PF08543">
    <property type="entry name" value="Phos_pyr_kin"/>
    <property type="match status" value="1"/>
</dbReference>
<dbReference type="GO" id="GO:0009228">
    <property type="term" value="P:thiamine biosynthetic process"/>
    <property type="evidence" value="ECO:0007669"/>
    <property type="project" value="UniProtKB-KW"/>
</dbReference>
<dbReference type="AlphaFoldDB" id="A0A429ZW43"/>
<keyword evidence="10 17" id="KW-0418">Kinase</keyword>
<dbReference type="PANTHER" id="PTHR20858">
    <property type="entry name" value="PHOSPHOMETHYLPYRIMIDINE KINASE"/>
    <property type="match status" value="1"/>
</dbReference>
<dbReference type="InterPro" id="IPR004399">
    <property type="entry name" value="HMP/HMP-P_kinase_dom"/>
</dbReference>
<gene>
    <name evidence="17" type="ORF">CBF35_00625</name>
</gene>
<accession>A0A429ZW43</accession>
<evidence type="ECO:0000313" key="18">
    <source>
        <dbReference type="Proteomes" id="UP000287239"/>
    </source>
</evidence>
<evidence type="ECO:0000256" key="10">
    <source>
        <dbReference type="ARBA" id="ARBA00022777"/>
    </source>
</evidence>
<evidence type="ECO:0000256" key="12">
    <source>
        <dbReference type="ARBA" id="ARBA00022977"/>
    </source>
</evidence>